<evidence type="ECO:0000313" key="6">
    <source>
        <dbReference type="EMBL" id="MCO6046457.1"/>
    </source>
</evidence>
<keyword evidence="2" id="KW-0964">Secreted</keyword>
<dbReference type="EMBL" id="JAMXLR010000073">
    <property type="protein sequence ID" value="MCO6046457.1"/>
    <property type="molecule type" value="Genomic_DNA"/>
</dbReference>
<evidence type="ECO:0000256" key="4">
    <source>
        <dbReference type="SAM" id="SignalP"/>
    </source>
</evidence>
<dbReference type="RefSeq" id="WP_252854571.1">
    <property type="nucleotide sequence ID" value="NZ_JAMXLR010000073.1"/>
</dbReference>
<dbReference type="InterPro" id="IPR013424">
    <property type="entry name" value="Ice-binding_C"/>
</dbReference>
<dbReference type="InterPro" id="IPR033764">
    <property type="entry name" value="Sdr_B"/>
</dbReference>
<name>A0A9X2FCE5_9BACT</name>
<sequence length="215" mass="23440">MFLHRFGGWWRACAWFITCATCVSSTSAATITSSGNSMLSGWVYIDRNNDGLLAFDDEPDPEWIIAGAEVQLFELSSSGESLVAITQTDEHGRYVFSNLAAGDYSLRQVQPVEFVDGLDTLGALTTFQGQPVSQGVDPGVVAADAFEGIRITDNVMGNYYNFGERGLLPEYVSKRYLFGTAPPMQPAQRVPEPSAVVMALLAGWGGLIISRRQQR</sequence>
<dbReference type="Proteomes" id="UP001155241">
    <property type="component" value="Unassembled WGS sequence"/>
</dbReference>
<evidence type="ECO:0000256" key="3">
    <source>
        <dbReference type="ARBA" id="ARBA00022729"/>
    </source>
</evidence>
<keyword evidence="3 4" id="KW-0732">Signal</keyword>
<comment type="caution">
    <text evidence="6">The sequence shown here is derived from an EMBL/GenBank/DDBJ whole genome shotgun (WGS) entry which is preliminary data.</text>
</comment>
<feature type="domain" description="SD-repeat containing protein B" evidence="5">
    <location>
        <begin position="42"/>
        <end position="116"/>
    </location>
</feature>
<accession>A0A9X2FCE5</accession>
<gene>
    <name evidence="6" type="ORF">NG895_21370</name>
</gene>
<keyword evidence="7" id="KW-1185">Reference proteome</keyword>
<evidence type="ECO:0000259" key="5">
    <source>
        <dbReference type="Pfam" id="PF17210"/>
    </source>
</evidence>
<feature type="signal peptide" evidence="4">
    <location>
        <begin position="1"/>
        <end position="28"/>
    </location>
</feature>
<dbReference type="AlphaFoldDB" id="A0A9X2FCE5"/>
<evidence type="ECO:0000313" key="7">
    <source>
        <dbReference type="Proteomes" id="UP001155241"/>
    </source>
</evidence>
<dbReference type="InterPro" id="IPR013783">
    <property type="entry name" value="Ig-like_fold"/>
</dbReference>
<evidence type="ECO:0000256" key="1">
    <source>
        <dbReference type="ARBA" id="ARBA00004613"/>
    </source>
</evidence>
<feature type="chain" id="PRO_5040931171" evidence="4">
    <location>
        <begin position="29"/>
        <end position="215"/>
    </location>
</feature>
<protein>
    <submittedName>
        <fullName evidence="6">PEP-CTERM sorting domain-containing protein</fullName>
    </submittedName>
</protein>
<evidence type="ECO:0000256" key="2">
    <source>
        <dbReference type="ARBA" id="ARBA00022525"/>
    </source>
</evidence>
<dbReference type="Gene3D" id="2.60.40.10">
    <property type="entry name" value="Immunoglobulins"/>
    <property type="match status" value="1"/>
</dbReference>
<comment type="subcellular location">
    <subcellularLocation>
        <location evidence="1">Secreted</location>
    </subcellularLocation>
</comment>
<reference evidence="6" key="1">
    <citation type="submission" date="2022-06" db="EMBL/GenBank/DDBJ databases">
        <title>Aeoliella straminimaris, a novel planctomycete from sediments.</title>
        <authorList>
            <person name="Vitorino I.R."/>
            <person name="Lage O.M."/>
        </authorList>
    </citation>
    <scope>NUCLEOTIDE SEQUENCE</scope>
    <source>
        <strain evidence="6">ICT_H6.2</strain>
    </source>
</reference>
<dbReference type="GO" id="GO:0005576">
    <property type="term" value="C:extracellular region"/>
    <property type="evidence" value="ECO:0007669"/>
    <property type="project" value="UniProtKB-SubCell"/>
</dbReference>
<proteinExistence type="predicted"/>
<organism evidence="6 7">
    <name type="scientific">Aeoliella straminimaris</name>
    <dbReference type="NCBI Taxonomy" id="2954799"/>
    <lineage>
        <taxon>Bacteria</taxon>
        <taxon>Pseudomonadati</taxon>
        <taxon>Planctomycetota</taxon>
        <taxon>Planctomycetia</taxon>
        <taxon>Pirellulales</taxon>
        <taxon>Lacipirellulaceae</taxon>
        <taxon>Aeoliella</taxon>
    </lineage>
</organism>
<dbReference type="Pfam" id="PF17210">
    <property type="entry name" value="SdrD_B"/>
    <property type="match status" value="1"/>
</dbReference>
<dbReference type="SUPFAM" id="SSF117074">
    <property type="entry name" value="Hypothetical protein PA1324"/>
    <property type="match status" value="1"/>
</dbReference>
<dbReference type="NCBIfam" id="TIGR02595">
    <property type="entry name" value="PEP_CTERM"/>
    <property type="match status" value="1"/>
</dbReference>